<evidence type="ECO:0000313" key="4">
    <source>
        <dbReference type="EMBL" id="EKC73909.1"/>
    </source>
</evidence>
<organism evidence="4">
    <name type="scientific">human gut metagenome</name>
    <dbReference type="NCBI Taxonomy" id="408170"/>
    <lineage>
        <taxon>unclassified sequences</taxon>
        <taxon>metagenomes</taxon>
        <taxon>organismal metagenomes</taxon>
    </lineage>
</organism>
<sequence length="110" mass="11684">MLNVGRGSTVDCLALADAVHSGHLFGAALDVTDPEPLPSDHPLWSEPNVIITPHISGRFSLAKTLDNIVEIFIHNLKLYAAGQPVDNQVSRTTHYVSGGSGGQRLVCGMP</sequence>
<feature type="domain" description="D-isomer specific 2-hydroxyacid dehydrogenase NAD-binding" evidence="3">
    <location>
        <begin position="2"/>
        <end position="56"/>
    </location>
</feature>
<dbReference type="SUPFAM" id="SSF51735">
    <property type="entry name" value="NAD(P)-binding Rossmann-fold domains"/>
    <property type="match status" value="1"/>
</dbReference>
<evidence type="ECO:0000256" key="2">
    <source>
        <dbReference type="ARBA" id="ARBA00023027"/>
    </source>
</evidence>
<dbReference type="GO" id="GO:0051287">
    <property type="term" value="F:NAD binding"/>
    <property type="evidence" value="ECO:0007669"/>
    <property type="project" value="InterPro"/>
</dbReference>
<name>K1U1W6_9ZZZZ</name>
<dbReference type="EMBL" id="AJWY01003908">
    <property type="protein sequence ID" value="EKC73909.1"/>
    <property type="molecule type" value="Genomic_DNA"/>
</dbReference>
<keyword evidence="2" id="KW-0520">NAD</keyword>
<gene>
    <name evidence="4" type="ORF">LEA_05993</name>
</gene>
<accession>K1U1W6</accession>
<reference evidence="4" key="1">
    <citation type="journal article" date="2013" name="Environ. Microbiol.">
        <title>Microbiota from the distal guts of lean and obese adolescents exhibit partial functional redundancy besides clear differences in community structure.</title>
        <authorList>
            <person name="Ferrer M."/>
            <person name="Ruiz A."/>
            <person name="Lanza F."/>
            <person name="Haange S.B."/>
            <person name="Oberbach A."/>
            <person name="Till H."/>
            <person name="Bargiela R."/>
            <person name="Campoy C."/>
            <person name="Segura M.T."/>
            <person name="Richter M."/>
            <person name="von Bergen M."/>
            <person name="Seifert J."/>
            <person name="Suarez A."/>
        </authorList>
    </citation>
    <scope>NUCLEOTIDE SEQUENCE</scope>
</reference>
<dbReference type="PANTHER" id="PTHR43333:SF1">
    <property type="entry name" value="D-ISOMER SPECIFIC 2-HYDROXYACID DEHYDROGENASE NAD-BINDING DOMAIN-CONTAINING PROTEIN"/>
    <property type="match status" value="1"/>
</dbReference>
<evidence type="ECO:0000259" key="3">
    <source>
        <dbReference type="Pfam" id="PF02826"/>
    </source>
</evidence>
<dbReference type="Gene3D" id="3.40.50.720">
    <property type="entry name" value="NAD(P)-binding Rossmann-like Domain"/>
    <property type="match status" value="2"/>
</dbReference>
<keyword evidence="1" id="KW-0560">Oxidoreductase</keyword>
<protein>
    <submittedName>
        <fullName evidence="4">Phosphoglycerate dehydrogenase-like protein</fullName>
    </submittedName>
</protein>
<evidence type="ECO:0000256" key="1">
    <source>
        <dbReference type="ARBA" id="ARBA00023002"/>
    </source>
</evidence>
<dbReference type="Pfam" id="PF02826">
    <property type="entry name" value="2-Hacid_dh_C"/>
    <property type="match status" value="1"/>
</dbReference>
<proteinExistence type="predicted"/>
<dbReference type="AlphaFoldDB" id="K1U1W6"/>
<dbReference type="InterPro" id="IPR006140">
    <property type="entry name" value="D-isomer_DH_NAD-bd"/>
</dbReference>
<dbReference type="PANTHER" id="PTHR43333">
    <property type="entry name" value="2-HACID_DH_C DOMAIN-CONTAINING PROTEIN"/>
    <property type="match status" value="1"/>
</dbReference>
<dbReference type="GO" id="GO:0016491">
    <property type="term" value="F:oxidoreductase activity"/>
    <property type="evidence" value="ECO:0007669"/>
    <property type="project" value="UniProtKB-KW"/>
</dbReference>
<comment type="caution">
    <text evidence="4">The sequence shown here is derived from an EMBL/GenBank/DDBJ whole genome shotgun (WGS) entry which is preliminary data.</text>
</comment>
<dbReference type="InterPro" id="IPR036291">
    <property type="entry name" value="NAD(P)-bd_dom_sf"/>
</dbReference>